<reference evidence="3" key="2">
    <citation type="submission" date="2023-08" db="EMBL/GenBank/DDBJ databases">
        <title>Isolation and Characterization of Rhodococcus erythropolis MGMM8.</title>
        <authorList>
            <person name="Diabankana R.G.C."/>
            <person name="Afordoanyi D.M."/>
            <person name="Validov S.Z."/>
        </authorList>
    </citation>
    <scope>NUCLEOTIDE SEQUENCE</scope>
    <source>
        <strain evidence="3">MGMM8</strain>
    </source>
</reference>
<dbReference type="EMBL" id="CP124545">
    <property type="protein sequence ID" value="WGV51689.1"/>
    <property type="molecule type" value="Genomic_DNA"/>
</dbReference>
<keyword evidence="4" id="KW-1185">Reference proteome</keyword>
<evidence type="ECO:0000313" key="4">
    <source>
        <dbReference type="Proteomes" id="UP000627573"/>
    </source>
</evidence>
<organism evidence="2 4">
    <name type="scientific">Rhodococcus erythropolis</name>
    <name type="common">Arthrobacter picolinophilus</name>
    <dbReference type="NCBI Taxonomy" id="1833"/>
    <lineage>
        <taxon>Bacteria</taxon>
        <taxon>Bacillati</taxon>
        <taxon>Actinomycetota</taxon>
        <taxon>Actinomycetes</taxon>
        <taxon>Mycobacteriales</taxon>
        <taxon>Nocardiaceae</taxon>
        <taxon>Rhodococcus</taxon>
        <taxon>Rhodococcus erythropolis group</taxon>
    </lineage>
</organism>
<dbReference type="Proteomes" id="UP001230933">
    <property type="component" value="Chromosome"/>
</dbReference>
<dbReference type="EMBL" id="JAECSB010000092">
    <property type="protein sequence ID" value="MBH5146555.1"/>
    <property type="molecule type" value="Genomic_DNA"/>
</dbReference>
<evidence type="ECO:0000313" key="3">
    <source>
        <dbReference type="EMBL" id="WGV51689.1"/>
    </source>
</evidence>
<protein>
    <submittedName>
        <fullName evidence="2">Uncharacterized protein</fullName>
    </submittedName>
</protein>
<feature type="transmembrane region" description="Helical" evidence="1">
    <location>
        <begin position="100"/>
        <end position="119"/>
    </location>
</feature>
<accession>A0A0C3A9J0</accession>
<evidence type="ECO:0000313" key="2">
    <source>
        <dbReference type="EMBL" id="MBH5146555.1"/>
    </source>
</evidence>
<feature type="transmembrane region" description="Helical" evidence="1">
    <location>
        <begin position="126"/>
        <end position="144"/>
    </location>
</feature>
<feature type="transmembrane region" description="Helical" evidence="1">
    <location>
        <begin position="156"/>
        <end position="176"/>
    </location>
</feature>
<dbReference type="Proteomes" id="UP000627573">
    <property type="component" value="Unassembled WGS sequence"/>
</dbReference>
<dbReference type="RefSeq" id="WP_019747719.1">
    <property type="nucleotide sequence ID" value="NZ_BHXB01000001.1"/>
</dbReference>
<evidence type="ECO:0000256" key="1">
    <source>
        <dbReference type="SAM" id="Phobius"/>
    </source>
</evidence>
<reference evidence="2 4" key="1">
    <citation type="submission" date="2020-12" db="EMBL/GenBank/DDBJ databases">
        <title>Draft genome sequence of furan degrading bacterial strain FUR100.</title>
        <authorList>
            <person name="Woiski C."/>
        </authorList>
    </citation>
    <scope>NUCLEOTIDE SEQUENCE [LARGE SCALE GENOMIC DNA]</scope>
    <source>
        <strain evidence="2 4">FUR100</strain>
    </source>
</reference>
<feature type="transmembrane region" description="Helical" evidence="1">
    <location>
        <begin position="25"/>
        <end position="46"/>
    </location>
</feature>
<keyword evidence="1" id="KW-0812">Transmembrane</keyword>
<dbReference type="GeneID" id="57487798"/>
<dbReference type="KEGG" id="reb:XU06_10220"/>
<feature type="transmembrane region" description="Helical" evidence="1">
    <location>
        <begin position="53"/>
        <end position="72"/>
    </location>
</feature>
<sequence>MEWDLRTLLNRPITSHGAPLGQERVAARTTAYIYGNILVLAALVPVTKSQESLGAAIVVGTALSTYIAHTFAESVGESIRNDRRLTTAERIDSLRDSVPILTSAVVPVAILATAWFNFLEPRTAQLIAEIVLILRIGSTSYVISRLHGEKVSTNTHLAAFGLAAVATLIVGLKIVLTH</sequence>
<dbReference type="AlphaFoldDB" id="A0A0C3A9J0"/>
<proteinExistence type="predicted"/>
<keyword evidence="1" id="KW-0472">Membrane</keyword>
<gene>
    <name evidence="2" type="ORF">I3517_28510</name>
    <name evidence="3" type="ORF">QIE55_10890</name>
</gene>
<dbReference type="OMA" id="FIAHAFA"/>
<name>A0A0C3A9J0_RHOER</name>
<keyword evidence="1" id="KW-1133">Transmembrane helix</keyword>